<dbReference type="PANTHER" id="PTHR35483">
    <property type="entry name" value="NUCLEUSENVELOPE PROTEIN"/>
    <property type="match status" value="1"/>
</dbReference>
<feature type="region of interest" description="Disordered" evidence="1">
    <location>
        <begin position="66"/>
        <end position="90"/>
    </location>
</feature>
<keyword evidence="4" id="KW-1185">Reference proteome</keyword>
<protein>
    <submittedName>
        <fullName evidence="3">Glycine-rich protein</fullName>
    </submittedName>
</protein>
<keyword evidence="2" id="KW-0472">Membrane</keyword>
<dbReference type="EMBL" id="CP097503">
    <property type="protein sequence ID" value="URD82399.1"/>
    <property type="molecule type" value="Genomic_DNA"/>
</dbReference>
<evidence type="ECO:0000256" key="2">
    <source>
        <dbReference type="SAM" id="Phobius"/>
    </source>
</evidence>
<dbReference type="OrthoDB" id="1680511at2759"/>
<keyword evidence="2" id="KW-0812">Transmembrane</keyword>
<accession>A0A9E7ER26</accession>
<feature type="compositionally biased region" description="Gly residues" evidence="1">
    <location>
        <begin position="76"/>
        <end position="86"/>
    </location>
</feature>
<gene>
    <name evidence="3" type="ORF">MUK42_20291</name>
</gene>
<keyword evidence="2" id="KW-1133">Transmembrane helix</keyword>
<evidence type="ECO:0000313" key="4">
    <source>
        <dbReference type="Proteomes" id="UP001055439"/>
    </source>
</evidence>
<proteinExistence type="predicted"/>
<feature type="transmembrane region" description="Helical" evidence="2">
    <location>
        <begin position="99"/>
        <end position="117"/>
    </location>
</feature>
<dbReference type="PANTHER" id="PTHR35483:SF1">
    <property type="entry name" value="GLYCINE-RICH PROTEIN-RELATED"/>
    <property type="match status" value="1"/>
</dbReference>
<name>A0A9E7ER26_9LILI</name>
<organism evidence="3 4">
    <name type="scientific">Musa troglodytarum</name>
    <name type="common">fe'i banana</name>
    <dbReference type="NCBI Taxonomy" id="320322"/>
    <lineage>
        <taxon>Eukaryota</taxon>
        <taxon>Viridiplantae</taxon>
        <taxon>Streptophyta</taxon>
        <taxon>Embryophyta</taxon>
        <taxon>Tracheophyta</taxon>
        <taxon>Spermatophyta</taxon>
        <taxon>Magnoliopsida</taxon>
        <taxon>Liliopsida</taxon>
        <taxon>Zingiberales</taxon>
        <taxon>Musaceae</taxon>
        <taxon>Musa</taxon>
    </lineage>
</organism>
<reference evidence="3" key="1">
    <citation type="submission" date="2022-05" db="EMBL/GenBank/DDBJ databases">
        <title>The Musa troglodytarum L. genome provides insights into the mechanism of non-climacteric behaviour and enrichment of carotenoids.</title>
        <authorList>
            <person name="Wang J."/>
        </authorList>
    </citation>
    <scope>NUCLEOTIDE SEQUENCE</scope>
    <source>
        <tissue evidence="3">Leaf</tissue>
    </source>
</reference>
<dbReference type="Proteomes" id="UP001055439">
    <property type="component" value="Chromosome 10"/>
</dbReference>
<dbReference type="AlphaFoldDB" id="A0A9E7ER26"/>
<dbReference type="GO" id="GO:0009507">
    <property type="term" value="C:chloroplast"/>
    <property type="evidence" value="ECO:0007669"/>
    <property type="project" value="TreeGrafter"/>
</dbReference>
<evidence type="ECO:0000256" key="1">
    <source>
        <dbReference type="SAM" id="MobiDB-lite"/>
    </source>
</evidence>
<sequence>MGRRLTAEASPRNPRLPCPCKRRLDLLSQRICKAAVASCVRQPSGGDSPFLDGVQDMLSEQAWERQFDGNGDNGISRGGGGNGSGGPEDEGFAGQFDEFLQVIIAVVGVALMYTLMIGGEELTRLTRDYIKYLFGAKPSVRLTHSMEKWRKFYKRIAQ</sequence>
<evidence type="ECO:0000313" key="3">
    <source>
        <dbReference type="EMBL" id="URD82399.1"/>
    </source>
</evidence>